<evidence type="ECO:0000256" key="3">
    <source>
        <dbReference type="ARBA" id="ARBA00022989"/>
    </source>
</evidence>
<evidence type="ECO:0000313" key="9">
    <source>
        <dbReference type="Proteomes" id="UP000008291"/>
    </source>
</evidence>
<dbReference type="PANTHER" id="PTHR30518">
    <property type="entry name" value="ENDOLYTIC MUREIN TRANSGLYCOSYLASE"/>
    <property type="match status" value="1"/>
</dbReference>
<dbReference type="GO" id="GO:0009252">
    <property type="term" value="P:peptidoglycan biosynthetic process"/>
    <property type="evidence" value="ECO:0007669"/>
    <property type="project" value="UniProtKB-UniRule"/>
</dbReference>
<keyword evidence="9" id="KW-1185">Reference proteome</keyword>
<dbReference type="CDD" id="cd08010">
    <property type="entry name" value="MltG_like"/>
    <property type="match status" value="1"/>
</dbReference>
<dbReference type="InterPro" id="IPR003770">
    <property type="entry name" value="MLTG-like"/>
</dbReference>
<evidence type="ECO:0000256" key="4">
    <source>
        <dbReference type="ARBA" id="ARBA00023136"/>
    </source>
</evidence>
<proteinExistence type="inferred from homology"/>
<comment type="catalytic activity">
    <reaction evidence="7">
        <text>a peptidoglycan chain = a peptidoglycan chain with N-acetyl-1,6-anhydromuramyl-[peptide] at the reducing end + a peptidoglycan chain with N-acetylglucosamine at the non-reducing end.</text>
        <dbReference type="EC" id="4.2.2.29"/>
    </reaction>
</comment>
<reference evidence="8 9" key="1">
    <citation type="journal article" date="2006" name="J. Bacteriol.">
        <title>The genome sequence of the obligately chemolithoautotrophic, facultatively anaerobic bacterium Thiobacillus denitrificans.</title>
        <authorList>
            <person name="Beller H.R."/>
            <person name="Chain P.S."/>
            <person name="Letain T.E."/>
            <person name="Chakicherla A."/>
            <person name="Larimer F.W."/>
            <person name="Richardson P.M."/>
            <person name="Coleman M.A."/>
            <person name="Wood A.P."/>
            <person name="Kelly D.P."/>
        </authorList>
    </citation>
    <scope>NUCLEOTIDE SEQUENCE [LARGE SCALE GENOMIC DNA]</scope>
    <source>
        <strain evidence="8 9">ATCC 25259</strain>
    </source>
</reference>
<dbReference type="PANTHER" id="PTHR30518:SF2">
    <property type="entry name" value="ENDOLYTIC MUREIN TRANSGLYCOSYLASE"/>
    <property type="match status" value="1"/>
</dbReference>
<dbReference type="GO" id="GO:0008932">
    <property type="term" value="F:lytic endotransglycosylase activity"/>
    <property type="evidence" value="ECO:0007669"/>
    <property type="project" value="UniProtKB-UniRule"/>
</dbReference>
<dbReference type="HOGENOM" id="CLU_025574_0_2_4"/>
<evidence type="ECO:0000256" key="5">
    <source>
        <dbReference type="ARBA" id="ARBA00023239"/>
    </source>
</evidence>
<accession>Q3SIM8</accession>
<gene>
    <name evidence="7" type="primary">mltG</name>
    <name evidence="8" type="ordered locus">Tbd_1544</name>
</gene>
<dbReference type="EMBL" id="CP000116">
    <property type="protein sequence ID" value="AAZ97497.1"/>
    <property type="molecule type" value="Genomic_DNA"/>
</dbReference>
<keyword evidence="3 7" id="KW-1133">Transmembrane helix</keyword>
<dbReference type="eggNOG" id="COG1559">
    <property type="taxonomic scope" value="Bacteria"/>
</dbReference>
<dbReference type="Gene3D" id="3.30.1490.480">
    <property type="entry name" value="Endolytic murein transglycosylase"/>
    <property type="match status" value="1"/>
</dbReference>
<comment type="similarity">
    <text evidence="7">Belongs to the transglycosylase MltG family.</text>
</comment>
<keyword evidence="1 7" id="KW-1003">Cell membrane</keyword>
<evidence type="ECO:0000313" key="8">
    <source>
        <dbReference type="EMBL" id="AAZ97497.1"/>
    </source>
</evidence>
<keyword evidence="5 7" id="KW-0456">Lyase</keyword>
<evidence type="ECO:0000256" key="2">
    <source>
        <dbReference type="ARBA" id="ARBA00022692"/>
    </source>
</evidence>
<organism evidence="8 9">
    <name type="scientific">Thiobacillus denitrificans (strain ATCC 25259 / T1)</name>
    <dbReference type="NCBI Taxonomy" id="292415"/>
    <lineage>
        <taxon>Bacteria</taxon>
        <taxon>Pseudomonadati</taxon>
        <taxon>Pseudomonadota</taxon>
        <taxon>Betaproteobacteria</taxon>
        <taxon>Nitrosomonadales</taxon>
        <taxon>Thiobacillaceae</taxon>
        <taxon>Thiobacillus</taxon>
    </lineage>
</organism>
<dbReference type="GO" id="GO:0005886">
    <property type="term" value="C:plasma membrane"/>
    <property type="evidence" value="ECO:0007669"/>
    <property type="project" value="UniProtKB-UniRule"/>
</dbReference>
<protein>
    <recommendedName>
        <fullName evidence="7">Endolytic murein transglycosylase</fullName>
        <ecNumber evidence="7">4.2.2.29</ecNumber>
    </recommendedName>
    <alternativeName>
        <fullName evidence="7">Peptidoglycan lytic transglycosylase</fullName>
    </alternativeName>
    <alternativeName>
        <fullName evidence="7">Peptidoglycan polymerization terminase</fullName>
    </alternativeName>
</protein>
<dbReference type="HAMAP" id="MF_02065">
    <property type="entry name" value="MltG"/>
    <property type="match status" value="1"/>
</dbReference>
<dbReference type="STRING" id="292415.Tbd_1544"/>
<dbReference type="Proteomes" id="UP000008291">
    <property type="component" value="Chromosome"/>
</dbReference>
<dbReference type="GO" id="GO:0071555">
    <property type="term" value="P:cell wall organization"/>
    <property type="evidence" value="ECO:0007669"/>
    <property type="project" value="UniProtKB-KW"/>
</dbReference>
<keyword evidence="7" id="KW-0997">Cell inner membrane</keyword>
<evidence type="ECO:0000256" key="7">
    <source>
        <dbReference type="HAMAP-Rule" id="MF_02065"/>
    </source>
</evidence>
<sequence>MLRSMKIWFKRLLGFGTLAAVLLAAGLAWYATRPLVITPLPKTVNVAPGMHLKSLSVMLEREGVVGDARVFWLLGRVLGKAGTLKVGVYTLDKPLTPIELYGKIERGDVSQAMVQFIEGRSWREIRTVLASQPLLKNESAGMSDTQVLRAIGASEAYPEGLFFPDTYFYAPHTSDLNVLRRAYRLQREKLTSAWQARAPGLPYETPYEALIMASIVEKETGAAFERPMIAGVFLNRLKLGMRLQTDPTVIYGLGERFDGNLRKVDLLADTPYNTYTRTGLPPTPIAMPSAEAIRAALNPAQTDALYFVSRGDGTHVFSSDLAAHNRAVRRYQK</sequence>
<name>Q3SIM8_THIDA</name>
<dbReference type="Pfam" id="PF02618">
    <property type="entry name" value="YceG"/>
    <property type="match status" value="1"/>
</dbReference>
<keyword evidence="4 7" id="KW-0472">Membrane</keyword>
<dbReference type="EC" id="4.2.2.29" evidence="7"/>
<dbReference type="Gene3D" id="3.30.160.60">
    <property type="entry name" value="Classic Zinc Finger"/>
    <property type="match status" value="1"/>
</dbReference>
<keyword evidence="2 7" id="KW-0812">Transmembrane</keyword>
<dbReference type="AlphaFoldDB" id="Q3SIM8"/>
<comment type="function">
    <text evidence="7">Functions as a peptidoglycan terminase that cleaves nascent peptidoglycan strands endolytically to terminate their elongation.</text>
</comment>
<evidence type="ECO:0000256" key="1">
    <source>
        <dbReference type="ARBA" id="ARBA00022475"/>
    </source>
</evidence>
<feature type="site" description="Important for catalytic activity" evidence="7">
    <location>
        <position position="219"/>
    </location>
</feature>
<keyword evidence="6 7" id="KW-0961">Cell wall biogenesis/degradation</keyword>
<evidence type="ECO:0000256" key="6">
    <source>
        <dbReference type="ARBA" id="ARBA00023316"/>
    </source>
</evidence>
<dbReference type="NCBIfam" id="TIGR00247">
    <property type="entry name" value="endolytic transglycosylase MltG"/>
    <property type="match status" value="1"/>
</dbReference>
<dbReference type="KEGG" id="tbd:Tbd_1544"/>